<protein>
    <recommendedName>
        <fullName evidence="6">MmgE/PrpD family protein</fullName>
    </recommendedName>
</protein>
<keyword evidence="5" id="KW-1185">Reference proteome</keyword>
<evidence type="ECO:0000256" key="1">
    <source>
        <dbReference type="ARBA" id="ARBA00006174"/>
    </source>
</evidence>
<evidence type="ECO:0000259" key="2">
    <source>
        <dbReference type="Pfam" id="PF03972"/>
    </source>
</evidence>
<dbReference type="InterPro" id="IPR045336">
    <property type="entry name" value="MmgE_PrpD_N"/>
</dbReference>
<gene>
    <name evidence="4" type="ORF">GCM10011385_34030</name>
</gene>
<dbReference type="PANTHER" id="PTHR16943">
    <property type="entry name" value="2-METHYLCITRATE DEHYDRATASE-RELATED"/>
    <property type="match status" value="1"/>
</dbReference>
<dbReference type="InterPro" id="IPR045337">
    <property type="entry name" value="MmgE_PrpD_C"/>
</dbReference>
<evidence type="ECO:0000313" key="4">
    <source>
        <dbReference type="EMBL" id="GGA77118.1"/>
    </source>
</evidence>
<dbReference type="SUPFAM" id="SSF103378">
    <property type="entry name" value="2-methylcitrate dehydratase PrpD"/>
    <property type="match status" value="1"/>
</dbReference>
<proteinExistence type="inferred from homology"/>
<feature type="domain" description="MmgE/PrpD N-terminal" evidence="2">
    <location>
        <begin position="16"/>
        <end position="250"/>
    </location>
</feature>
<dbReference type="PANTHER" id="PTHR16943:SF8">
    <property type="entry name" value="2-METHYLCITRATE DEHYDRATASE"/>
    <property type="match status" value="1"/>
</dbReference>
<evidence type="ECO:0008006" key="6">
    <source>
        <dbReference type="Google" id="ProtNLM"/>
    </source>
</evidence>
<comment type="similarity">
    <text evidence="1">Belongs to the PrpD family.</text>
</comment>
<reference evidence="4" key="1">
    <citation type="journal article" date="2014" name="Int. J. Syst. Evol. Microbiol.">
        <title>Complete genome sequence of Corynebacterium casei LMG S-19264T (=DSM 44701T), isolated from a smear-ripened cheese.</title>
        <authorList>
            <consortium name="US DOE Joint Genome Institute (JGI-PGF)"/>
            <person name="Walter F."/>
            <person name="Albersmeier A."/>
            <person name="Kalinowski J."/>
            <person name="Ruckert C."/>
        </authorList>
    </citation>
    <scope>NUCLEOTIDE SEQUENCE</scope>
    <source>
        <strain evidence="4">CGMCC 1.15320</strain>
    </source>
</reference>
<dbReference type="Pfam" id="PF19305">
    <property type="entry name" value="MmgE_PrpD_C"/>
    <property type="match status" value="1"/>
</dbReference>
<dbReference type="InterPro" id="IPR042183">
    <property type="entry name" value="MmgE/PrpD_sf_1"/>
</dbReference>
<organism evidence="4 5">
    <name type="scientific">Nitratireductor aestuarii</name>
    <dbReference type="NCBI Taxonomy" id="1735103"/>
    <lineage>
        <taxon>Bacteria</taxon>
        <taxon>Pseudomonadati</taxon>
        <taxon>Pseudomonadota</taxon>
        <taxon>Alphaproteobacteria</taxon>
        <taxon>Hyphomicrobiales</taxon>
        <taxon>Phyllobacteriaceae</taxon>
        <taxon>Nitratireductor</taxon>
    </lineage>
</organism>
<dbReference type="Pfam" id="PF03972">
    <property type="entry name" value="MmgE_PrpD_N"/>
    <property type="match status" value="1"/>
</dbReference>
<dbReference type="InterPro" id="IPR042188">
    <property type="entry name" value="MmgE/PrpD_sf_2"/>
</dbReference>
<dbReference type="Gene3D" id="1.10.4100.10">
    <property type="entry name" value="2-methylcitrate dehydratase PrpD"/>
    <property type="match status" value="1"/>
</dbReference>
<dbReference type="Gene3D" id="3.30.1330.120">
    <property type="entry name" value="2-methylcitrate dehydratase PrpD"/>
    <property type="match status" value="1"/>
</dbReference>
<reference evidence="4" key="2">
    <citation type="submission" date="2020-09" db="EMBL/GenBank/DDBJ databases">
        <authorList>
            <person name="Sun Q."/>
            <person name="Zhou Y."/>
        </authorList>
    </citation>
    <scope>NUCLEOTIDE SEQUENCE</scope>
    <source>
        <strain evidence="4">CGMCC 1.15320</strain>
    </source>
</reference>
<feature type="domain" description="MmgE/PrpD C-terminal" evidence="3">
    <location>
        <begin position="275"/>
        <end position="445"/>
    </location>
</feature>
<accession>A0A916RZP2</accession>
<sequence>MVHVDLGELSRRLAEHVVQTDSLPNRELLTAQASLIDAVAVSIAASTLTPAARPFLEVAMETSHGASAIIGFGERCSAPMAAWVNGALAHGIDYEDTHDSAIAHPHAAAIAAALAIVDYRADAISGTELLTAIGLAGDLVCRIAASFDVSPDTFGWHVTPWLGVFGAATAAGKLLKLDANQMIAAWSLSMSQMASFGELKYSPLSDVRSVRDAFAAKAGVLGAMLAARNVRGYDEPLGGKAGFLNGVARNQYQPARILEDLGEKFLGAEVSFKPWPACRGTHAYIEAGIAISRMPGFDASKVDEIEVVINQKNEMLCVPEEIKRAPENAIGAKFSIPFTLATALVKGEVAIASFEPDALQDPKILSVAAKVRHRLDPNIPLRATTKGSVTVRAGKDEFSHSVEKALGHPEKPLGPAEHKAKFDDCLSYAARPFSDKTRTQLWECLNQLHTLNDARKMTALLA</sequence>
<dbReference type="AlphaFoldDB" id="A0A916RZP2"/>
<dbReference type="Proteomes" id="UP000636264">
    <property type="component" value="Unassembled WGS sequence"/>
</dbReference>
<dbReference type="GO" id="GO:0016829">
    <property type="term" value="F:lyase activity"/>
    <property type="evidence" value="ECO:0007669"/>
    <property type="project" value="InterPro"/>
</dbReference>
<evidence type="ECO:0000313" key="5">
    <source>
        <dbReference type="Proteomes" id="UP000636264"/>
    </source>
</evidence>
<dbReference type="InterPro" id="IPR036148">
    <property type="entry name" value="MmgE/PrpD_sf"/>
</dbReference>
<dbReference type="RefSeq" id="WP_188722297.1">
    <property type="nucleotide sequence ID" value="NZ_BMIF01000012.1"/>
</dbReference>
<dbReference type="EMBL" id="BMIF01000012">
    <property type="protein sequence ID" value="GGA77118.1"/>
    <property type="molecule type" value="Genomic_DNA"/>
</dbReference>
<comment type="caution">
    <text evidence="4">The sequence shown here is derived from an EMBL/GenBank/DDBJ whole genome shotgun (WGS) entry which is preliminary data.</text>
</comment>
<dbReference type="InterPro" id="IPR005656">
    <property type="entry name" value="MmgE_PrpD"/>
</dbReference>
<evidence type="ECO:0000259" key="3">
    <source>
        <dbReference type="Pfam" id="PF19305"/>
    </source>
</evidence>
<name>A0A916RZP2_9HYPH</name>